<keyword evidence="2" id="KW-1185">Reference proteome</keyword>
<gene>
    <name evidence="1" type="ORF">ABEU20_000647</name>
</gene>
<name>A0ABW9FA61_9NOCA</name>
<evidence type="ECO:0000313" key="1">
    <source>
        <dbReference type="EMBL" id="MFM1722102.1"/>
    </source>
</evidence>
<dbReference type="Proteomes" id="UP001629745">
    <property type="component" value="Unassembled WGS sequence"/>
</dbReference>
<proteinExistence type="predicted"/>
<evidence type="ECO:0000313" key="2">
    <source>
        <dbReference type="Proteomes" id="UP001629745"/>
    </source>
</evidence>
<reference evidence="1 2" key="1">
    <citation type="submission" date="2023-11" db="EMBL/GenBank/DDBJ databases">
        <authorList>
            <person name="Val-Calvo J."/>
            <person name="Scortti M."/>
            <person name="Vazquez-Boland J."/>
        </authorList>
    </citation>
    <scope>NUCLEOTIDE SEQUENCE [LARGE SCALE GENOMIC DNA]</scope>
    <source>
        <strain evidence="1 2">PAM 2766</strain>
    </source>
</reference>
<accession>A0ABW9FA61</accession>
<protein>
    <submittedName>
        <fullName evidence="1">Uncharacterized protein</fullName>
    </submittedName>
</protein>
<organism evidence="1 2">
    <name type="scientific">Rhodococcus parequi</name>
    <dbReference type="NCBI Taxonomy" id="3137122"/>
    <lineage>
        <taxon>Bacteria</taxon>
        <taxon>Bacillati</taxon>
        <taxon>Actinomycetota</taxon>
        <taxon>Actinomycetes</taxon>
        <taxon>Mycobacteriales</taxon>
        <taxon>Nocardiaceae</taxon>
        <taxon>Rhodococcus</taxon>
    </lineage>
</organism>
<comment type="caution">
    <text evidence="1">The sequence shown here is derived from an EMBL/GenBank/DDBJ whole genome shotgun (WGS) entry which is preliminary data.</text>
</comment>
<sequence>MAGSADGVEADLDVLFAMVAALRALADDPRRNADPGRVYTLAVEWGTMMAGRFPRLHYYFERGALTDDQRRRYGDLLAQLDAVTDLVDRFGLSRPVIR</sequence>
<dbReference type="RefSeq" id="WP_420162689.1">
    <property type="nucleotide sequence ID" value="NZ_JBDLNV010000001.1"/>
</dbReference>
<dbReference type="EMBL" id="JBDLNV010000001">
    <property type="protein sequence ID" value="MFM1722102.1"/>
    <property type="molecule type" value="Genomic_DNA"/>
</dbReference>